<gene>
    <name evidence="1" type="ORF">PoB_007116000</name>
</gene>
<dbReference type="EMBL" id="BLXT01007982">
    <property type="protein sequence ID" value="GFO44655.1"/>
    <property type="molecule type" value="Genomic_DNA"/>
</dbReference>
<sequence>MVRESSSDESMIGCDVLCCDVVLWPMKGRVLAFYTARDNKSCAACRVPSTEGPPKGPLLYQRPLAQGIPTVPCASRLELLTASR</sequence>
<dbReference type="Proteomes" id="UP000735302">
    <property type="component" value="Unassembled WGS sequence"/>
</dbReference>
<evidence type="ECO:0000313" key="1">
    <source>
        <dbReference type="EMBL" id="GFO44655.1"/>
    </source>
</evidence>
<comment type="caution">
    <text evidence="1">The sequence shown here is derived from an EMBL/GenBank/DDBJ whole genome shotgun (WGS) entry which is preliminary data.</text>
</comment>
<accession>A0AAV4DKV7</accession>
<dbReference type="AlphaFoldDB" id="A0AAV4DKV7"/>
<proteinExistence type="predicted"/>
<name>A0AAV4DKV7_9GAST</name>
<keyword evidence="2" id="KW-1185">Reference proteome</keyword>
<protein>
    <submittedName>
        <fullName evidence="1">Uncharacterized protein</fullName>
    </submittedName>
</protein>
<organism evidence="1 2">
    <name type="scientific">Plakobranchus ocellatus</name>
    <dbReference type="NCBI Taxonomy" id="259542"/>
    <lineage>
        <taxon>Eukaryota</taxon>
        <taxon>Metazoa</taxon>
        <taxon>Spiralia</taxon>
        <taxon>Lophotrochozoa</taxon>
        <taxon>Mollusca</taxon>
        <taxon>Gastropoda</taxon>
        <taxon>Heterobranchia</taxon>
        <taxon>Euthyneura</taxon>
        <taxon>Panpulmonata</taxon>
        <taxon>Sacoglossa</taxon>
        <taxon>Placobranchoidea</taxon>
        <taxon>Plakobranchidae</taxon>
        <taxon>Plakobranchus</taxon>
    </lineage>
</organism>
<evidence type="ECO:0000313" key="2">
    <source>
        <dbReference type="Proteomes" id="UP000735302"/>
    </source>
</evidence>
<reference evidence="1 2" key="1">
    <citation type="journal article" date="2021" name="Elife">
        <title>Chloroplast acquisition without the gene transfer in kleptoplastic sea slugs, Plakobranchus ocellatus.</title>
        <authorList>
            <person name="Maeda T."/>
            <person name="Takahashi S."/>
            <person name="Yoshida T."/>
            <person name="Shimamura S."/>
            <person name="Takaki Y."/>
            <person name="Nagai Y."/>
            <person name="Toyoda A."/>
            <person name="Suzuki Y."/>
            <person name="Arimoto A."/>
            <person name="Ishii H."/>
            <person name="Satoh N."/>
            <person name="Nishiyama T."/>
            <person name="Hasebe M."/>
            <person name="Maruyama T."/>
            <person name="Minagawa J."/>
            <person name="Obokata J."/>
            <person name="Shigenobu S."/>
        </authorList>
    </citation>
    <scope>NUCLEOTIDE SEQUENCE [LARGE SCALE GENOMIC DNA]</scope>
</reference>